<dbReference type="PANTHER" id="PTHR43300">
    <property type="entry name" value="ACETYLTRANSFERASE"/>
    <property type="match status" value="1"/>
</dbReference>
<reference evidence="4 5" key="1">
    <citation type="submission" date="2018-08" db="EMBL/GenBank/DDBJ databases">
        <title>Horizontal acquisition of hydrogen conversion ability and other habitat adaptations in Hydrogenovibrio crunogenus strains.</title>
        <authorList>
            <person name="Gonnella G."/>
            <person name="Adam N."/>
            <person name="Perner M."/>
        </authorList>
    </citation>
    <scope>NUCLEOTIDE SEQUENCE [LARGE SCALE GENOMIC DNA]</scope>
    <source>
        <strain evidence="4 5">SP-41</strain>
    </source>
</reference>
<feature type="domain" description="PglD N-terminal" evidence="3">
    <location>
        <begin position="6"/>
        <end position="75"/>
    </location>
</feature>
<feature type="binding site" evidence="2">
    <location>
        <position position="71"/>
    </location>
    <ligand>
        <name>substrate</name>
    </ligand>
</feature>
<evidence type="ECO:0000256" key="1">
    <source>
        <dbReference type="ARBA" id="ARBA00007274"/>
    </source>
</evidence>
<gene>
    <name evidence="4" type="primary">epsM</name>
    <name evidence="4" type="ORF">GHNINEIG_01544</name>
</gene>
<dbReference type="AlphaFoldDB" id="A0A4P7P0P5"/>
<dbReference type="EMBL" id="CP032096">
    <property type="protein sequence ID" value="QBZ83489.1"/>
    <property type="molecule type" value="Genomic_DNA"/>
</dbReference>
<evidence type="ECO:0000313" key="5">
    <source>
        <dbReference type="Proteomes" id="UP000296201"/>
    </source>
</evidence>
<dbReference type="GO" id="GO:0016746">
    <property type="term" value="F:acyltransferase activity"/>
    <property type="evidence" value="ECO:0007669"/>
    <property type="project" value="UniProtKB-KW"/>
</dbReference>
<dbReference type="NCBIfam" id="TIGR03570">
    <property type="entry name" value="NeuD_NnaD"/>
    <property type="match status" value="1"/>
</dbReference>
<dbReference type="SUPFAM" id="SSF51161">
    <property type="entry name" value="Trimeric LpxA-like enzymes"/>
    <property type="match status" value="1"/>
</dbReference>
<proteinExistence type="inferred from homology"/>
<dbReference type="OrthoDB" id="9794407at2"/>
<accession>A0A4P7P0P5</accession>
<dbReference type="Gene3D" id="3.40.50.20">
    <property type="match status" value="1"/>
</dbReference>
<dbReference type="RefSeq" id="WP_135796104.1">
    <property type="nucleotide sequence ID" value="NZ_CP032096.1"/>
</dbReference>
<keyword evidence="5" id="KW-1185">Reference proteome</keyword>
<organism evidence="4 5">
    <name type="scientific">Hydrogenovibrio crunogenus</name>
    <dbReference type="NCBI Taxonomy" id="39765"/>
    <lineage>
        <taxon>Bacteria</taxon>
        <taxon>Pseudomonadati</taxon>
        <taxon>Pseudomonadota</taxon>
        <taxon>Gammaproteobacteria</taxon>
        <taxon>Thiotrichales</taxon>
        <taxon>Piscirickettsiaceae</taxon>
        <taxon>Hydrogenovibrio</taxon>
    </lineage>
</organism>
<comment type="similarity">
    <text evidence="1">Belongs to the transferase hexapeptide repeat family.</text>
</comment>
<dbReference type="Pfam" id="PF17836">
    <property type="entry name" value="PglD_N"/>
    <property type="match status" value="1"/>
</dbReference>
<keyword evidence="4" id="KW-0012">Acyltransferase</keyword>
<dbReference type="Proteomes" id="UP000296201">
    <property type="component" value="Chromosome"/>
</dbReference>
<dbReference type="InterPro" id="IPR020019">
    <property type="entry name" value="AcTrfase_PglD-like"/>
</dbReference>
<keyword evidence="4" id="KW-0808">Transferase</keyword>
<name>A0A4P7P0P5_9GAMM</name>
<dbReference type="CDD" id="cd03360">
    <property type="entry name" value="LbH_AT_putative"/>
    <property type="match status" value="1"/>
</dbReference>
<sequence>MIKTPVLLIGGGGHCASVIDVIEATGQFEIKGIVEAENAQNTSLLGYPVVGTDEDLDVLLSETPHCVLTVGQVKTAVLRQMLYEKVKRHGGILPTIISPFARVARSAKLGEGCVVMHHALVNSCASIGHNCIINTHALVEHHALVGNHCHISTGAILNGAAEVGNNCLVGSGAILLQEVHITHQIVLGAGSVVTKSIHESGIYIGNPTKLHRGLKDGE</sequence>
<dbReference type="PANTHER" id="PTHR43300:SF7">
    <property type="entry name" value="UDP-N-ACETYLBACILLOSAMINE N-ACETYLTRANSFERASE"/>
    <property type="match status" value="1"/>
</dbReference>
<dbReference type="InterPro" id="IPR050179">
    <property type="entry name" value="Trans_hexapeptide_repeat"/>
</dbReference>
<dbReference type="Gene3D" id="2.160.10.10">
    <property type="entry name" value="Hexapeptide repeat proteins"/>
    <property type="match status" value="1"/>
</dbReference>
<dbReference type="EC" id="2.3.1.-" evidence="4"/>
<dbReference type="InterPro" id="IPR011004">
    <property type="entry name" value="Trimer_LpxA-like_sf"/>
</dbReference>
<evidence type="ECO:0000313" key="4">
    <source>
        <dbReference type="EMBL" id="QBZ83489.1"/>
    </source>
</evidence>
<protein>
    <submittedName>
        <fullName evidence="4">Acetyltransferase EpsM</fullName>
        <ecNumber evidence="4">2.3.1.-</ecNumber>
    </submittedName>
</protein>
<evidence type="ECO:0000259" key="3">
    <source>
        <dbReference type="Pfam" id="PF17836"/>
    </source>
</evidence>
<dbReference type="InterPro" id="IPR041561">
    <property type="entry name" value="PglD_N"/>
</dbReference>
<evidence type="ECO:0000256" key="2">
    <source>
        <dbReference type="PIRSR" id="PIRSR620019-2"/>
    </source>
</evidence>
<feature type="binding site" evidence="2">
    <location>
        <position position="150"/>
    </location>
    <ligand>
        <name>acetyl-CoA</name>
        <dbReference type="ChEBI" id="CHEBI:57288"/>
    </ligand>
</feature>